<reference evidence="5" key="1">
    <citation type="journal article" date="2019" name="Int. J. Syst. Evol. Microbiol.">
        <title>The Global Catalogue of Microorganisms (GCM) 10K type strain sequencing project: providing services to taxonomists for standard genome sequencing and annotation.</title>
        <authorList>
            <consortium name="The Broad Institute Genomics Platform"/>
            <consortium name="The Broad Institute Genome Sequencing Center for Infectious Disease"/>
            <person name="Wu L."/>
            <person name="Ma J."/>
        </authorList>
    </citation>
    <scope>NUCLEOTIDE SEQUENCE [LARGE SCALE GENOMIC DNA]</scope>
    <source>
        <strain evidence="5">IBRC-M 10906</strain>
    </source>
</reference>
<keyword evidence="1" id="KW-0304">Gas vesicle</keyword>
<keyword evidence="5" id="KW-1185">Reference proteome</keyword>
<accession>A0ABW5WDU9</accession>
<comment type="subcellular location">
    <subcellularLocation>
        <location evidence="2">Gas vesicle</location>
    </subcellularLocation>
</comment>
<dbReference type="PANTHER" id="PTHR36852">
    <property type="entry name" value="PROTEIN GVPL 2"/>
    <property type="match status" value="1"/>
</dbReference>
<evidence type="ECO:0000256" key="3">
    <source>
        <dbReference type="ARBA" id="ARBA00035643"/>
    </source>
</evidence>
<gene>
    <name evidence="4" type="ORF">ACFS2C_15190</name>
</gene>
<proteinExistence type="inferred from homology"/>
<dbReference type="RefSeq" id="WP_377390462.1">
    <property type="nucleotide sequence ID" value="NZ_JBHSAN010000024.1"/>
</dbReference>
<dbReference type="Proteomes" id="UP001597478">
    <property type="component" value="Unassembled WGS sequence"/>
</dbReference>
<protein>
    <submittedName>
        <fullName evidence="4">GvpL/GvpF family gas vesicle protein</fullName>
    </submittedName>
</protein>
<sequence>MATTKDSTQDSERETVVYVYGIVPGDVESDPEATGVGDPPSRVTLVRHGDLAALVSHISRDAKLGKPEDLAAHASVLDATAGVAPVLPLRFGAVVTDEDAVAEELLANNHDDFAAALHELEGRAQYVVKGRYDEQAILREVLRENEEASRLREAIRGKSEDASRNERIALGELITNALAAKREQDTGTAVERLEALGLLVNVREATHERDAVYVSCLAEVAKQEELERAVGELAERWEGRVHMRLLGPLAPYDFVTTRQPQQQE</sequence>
<name>A0ABW5WDU9_9PSEU</name>
<organism evidence="4 5">
    <name type="scientific">Prauserella oleivorans</name>
    <dbReference type="NCBI Taxonomy" id="1478153"/>
    <lineage>
        <taxon>Bacteria</taxon>
        <taxon>Bacillati</taxon>
        <taxon>Actinomycetota</taxon>
        <taxon>Actinomycetes</taxon>
        <taxon>Pseudonocardiales</taxon>
        <taxon>Pseudonocardiaceae</taxon>
        <taxon>Prauserella</taxon>
    </lineage>
</organism>
<comment type="similarity">
    <text evidence="3">Belongs to the gas vesicle GvpF/GvpL family.</text>
</comment>
<evidence type="ECO:0000313" key="5">
    <source>
        <dbReference type="Proteomes" id="UP001597478"/>
    </source>
</evidence>
<dbReference type="Pfam" id="PF06386">
    <property type="entry name" value="GvpL_GvpF"/>
    <property type="match status" value="1"/>
</dbReference>
<evidence type="ECO:0000256" key="1">
    <source>
        <dbReference type="ARBA" id="ARBA00022987"/>
    </source>
</evidence>
<dbReference type="PANTHER" id="PTHR36852:SF1">
    <property type="entry name" value="PROTEIN GVPL 2"/>
    <property type="match status" value="1"/>
</dbReference>
<dbReference type="EMBL" id="JBHUOF010000021">
    <property type="protein sequence ID" value="MFD2800738.1"/>
    <property type="molecule type" value="Genomic_DNA"/>
</dbReference>
<evidence type="ECO:0000313" key="4">
    <source>
        <dbReference type="EMBL" id="MFD2800738.1"/>
    </source>
</evidence>
<evidence type="ECO:0000256" key="2">
    <source>
        <dbReference type="ARBA" id="ARBA00035108"/>
    </source>
</evidence>
<dbReference type="InterPro" id="IPR009430">
    <property type="entry name" value="GvpL/GvpF"/>
</dbReference>
<comment type="caution">
    <text evidence="4">The sequence shown here is derived from an EMBL/GenBank/DDBJ whole genome shotgun (WGS) entry which is preliminary data.</text>
</comment>